<dbReference type="GO" id="GO:0004497">
    <property type="term" value="F:monooxygenase activity"/>
    <property type="evidence" value="ECO:0007669"/>
    <property type="project" value="UniProtKB-KW"/>
</dbReference>
<sequence>MSLDIKSIDIKPKRETFGHVERRIGEGKMASRYEEATFDIQPVANFHYRPYANPEFELYDQNKTSIKMEDWYKFLDPRQYHYASYVTARAKQQEVAEQNFVFVEKRNMLDVMPEDIKQEILNYVLPLRHYEWGANMNNLQLCSEGYGAAITNAYMFHAEDRLGNAQYLTRIGLLLSENEPAVLDDAKDKWLNDEAWQPLRKAMEDSFVLQDWFELHIAQNVIFDGFIHPLVFDKYEQELNQRGGTAQTMMTEFITSWNDESAKWIDMTVKVAALERDENKDLLNQWCKKYIDIASNAALAIAKNIVNNPEETVNNIQEQLVARLNKNGLNL</sequence>
<keyword evidence="4" id="KW-1185">Reference proteome</keyword>
<proteinExistence type="predicted"/>
<accession>A0ABY5E7S7</accession>
<reference evidence="3" key="1">
    <citation type="submission" date="2022-07" db="EMBL/GenBank/DDBJ databases">
        <title>Arcobacter roscoffensis sp. nov., a marine bacterium isolated from coastal seawater collected from Roscoff, France.</title>
        <authorList>
            <person name="Pascual J."/>
            <person name="Lepeaux C."/>
            <person name="Methner A."/>
            <person name="Overmann J."/>
        </authorList>
    </citation>
    <scope>NUCLEOTIDE SEQUENCE</scope>
    <source>
        <strain evidence="3">ARW1-2F2</strain>
    </source>
</reference>
<dbReference type="Proteomes" id="UP001060012">
    <property type="component" value="Chromosome"/>
</dbReference>
<dbReference type="Pfam" id="PF02332">
    <property type="entry name" value="Phenol_Hydrox"/>
    <property type="match status" value="1"/>
</dbReference>
<dbReference type="PIRSF" id="PIRSF000040">
    <property type="entry name" value="MMOH_comp"/>
    <property type="match status" value="1"/>
</dbReference>
<dbReference type="InterPro" id="IPR003430">
    <property type="entry name" value="Phenol_Hydrox"/>
</dbReference>
<dbReference type="SUPFAM" id="SSF47240">
    <property type="entry name" value="Ferritin-like"/>
    <property type="match status" value="1"/>
</dbReference>
<dbReference type="RefSeq" id="WP_254576985.1">
    <property type="nucleotide sequence ID" value="NZ_CP100595.1"/>
</dbReference>
<evidence type="ECO:0000313" key="4">
    <source>
        <dbReference type="Proteomes" id="UP001060012"/>
    </source>
</evidence>
<dbReference type="InterPro" id="IPR012078">
    <property type="entry name" value="MP_mOase_hydro"/>
</dbReference>
<evidence type="ECO:0000313" key="3">
    <source>
        <dbReference type="EMBL" id="UTJ06806.1"/>
    </source>
</evidence>
<organism evidence="3 4">
    <name type="scientific">Arcobacter roscoffensis</name>
    <dbReference type="NCBI Taxonomy" id="2961520"/>
    <lineage>
        <taxon>Bacteria</taxon>
        <taxon>Pseudomonadati</taxon>
        <taxon>Campylobacterota</taxon>
        <taxon>Epsilonproteobacteria</taxon>
        <taxon>Campylobacterales</taxon>
        <taxon>Arcobacteraceae</taxon>
        <taxon>Arcobacter</taxon>
    </lineage>
</organism>
<name>A0ABY5E7S7_9BACT</name>
<evidence type="ECO:0000256" key="2">
    <source>
        <dbReference type="ARBA" id="ARBA00023033"/>
    </source>
</evidence>
<dbReference type="Gene3D" id="1.10.620.20">
    <property type="entry name" value="Ribonucleotide Reductase, subunit A"/>
    <property type="match status" value="1"/>
</dbReference>
<protein>
    <submittedName>
        <fullName evidence="3">Aromatic/alkene monooxygenase hydroxylase subunit beta</fullName>
    </submittedName>
</protein>
<dbReference type="EMBL" id="CP100595">
    <property type="protein sequence ID" value="UTJ06806.1"/>
    <property type="molecule type" value="Genomic_DNA"/>
</dbReference>
<dbReference type="InterPro" id="IPR009078">
    <property type="entry name" value="Ferritin-like_SF"/>
</dbReference>
<evidence type="ECO:0000256" key="1">
    <source>
        <dbReference type="ARBA" id="ARBA00023002"/>
    </source>
</evidence>
<keyword evidence="1" id="KW-0560">Oxidoreductase</keyword>
<keyword evidence="2 3" id="KW-0503">Monooxygenase</keyword>
<gene>
    <name evidence="3" type="ORF">NJU99_01595</name>
</gene>
<dbReference type="CDD" id="cd01058">
    <property type="entry name" value="AAMH_B"/>
    <property type="match status" value="1"/>
</dbReference>
<dbReference type="InterPro" id="IPR012348">
    <property type="entry name" value="RNR-like"/>
</dbReference>